<evidence type="ECO:0000313" key="7">
    <source>
        <dbReference type="EMBL" id="KAG2191785.1"/>
    </source>
</evidence>
<feature type="compositionally biased region" description="Low complexity" evidence="5">
    <location>
        <begin position="712"/>
        <end position="752"/>
    </location>
</feature>
<dbReference type="InterPro" id="IPR003163">
    <property type="entry name" value="Tscrpt_reg_HTH_APSES-type"/>
</dbReference>
<dbReference type="Pfam" id="PF04383">
    <property type="entry name" value="KilA-N"/>
    <property type="match status" value="1"/>
</dbReference>
<dbReference type="GO" id="GO:0030907">
    <property type="term" value="C:MBF transcription complex"/>
    <property type="evidence" value="ECO:0007669"/>
    <property type="project" value="TreeGrafter"/>
</dbReference>
<evidence type="ECO:0000256" key="3">
    <source>
        <dbReference type="PROSITE-ProRule" id="PRU00023"/>
    </source>
</evidence>
<protein>
    <recommendedName>
        <fullName evidence="6">HTH APSES-type domain-containing protein</fullName>
    </recommendedName>
</protein>
<dbReference type="InterPro" id="IPR036887">
    <property type="entry name" value="HTH_APSES_sf"/>
</dbReference>
<keyword evidence="8" id="KW-1185">Reference proteome</keyword>
<proteinExistence type="predicted"/>
<accession>A0A8H7QGP5</accession>
<dbReference type="FunFam" id="3.10.260.10:FF:000001">
    <property type="entry name" value="APSES transcription factor (MbpA)"/>
    <property type="match status" value="1"/>
</dbReference>
<dbReference type="InterPro" id="IPR051642">
    <property type="entry name" value="SWI6-like"/>
</dbReference>
<dbReference type="SUPFAM" id="SSF54616">
    <property type="entry name" value="DNA-binding domain of Mlu1-box binding protein MBP1"/>
    <property type="match status" value="1"/>
</dbReference>
<keyword evidence="4" id="KW-0175">Coiled coil</keyword>
<dbReference type="SMART" id="SM01252">
    <property type="entry name" value="KilA-N"/>
    <property type="match status" value="1"/>
</dbReference>
<evidence type="ECO:0000256" key="2">
    <source>
        <dbReference type="ARBA" id="ARBA00023043"/>
    </source>
</evidence>
<keyword evidence="1" id="KW-0677">Repeat</keyword>
<feature type="region of interest" description="Disordered" evidence="5">
    <location>
        <begin position="135"/>
        <end position="158"/>
    </location>
</feature>
<evidence type="ECO:0000259" key="6">
    <source>
        <dbReference type="PROSITE" id="PS51299"/>
    </source>
</evidence>
<sequence length="752" mass="81923">MAEVGSIYSAVYSGVPVFEMIVNGVAIMRRRTDSYMNATQILKVASIDKGKRTKILEKEVLPGEHEKVQGGYGKYQGTWIPCAKSKELAIKYGVYEQLAPLIDFDLTANGSQNGEEAYLTKEQALVARKKITGENVSQPRDLSPNAADETHAPRKRAKTAAAVAAAAAASSLNSLSPVITPSASNVQGRAQNIKPTHSENLLNQSRQTTEEAINEAVANERNRSVLMSIFLSDKPDQIPDLLKTQQGKSGFNIDMVIDEQGNTALHWATALARTNTVQLLVSKGANIACTSYTGETALMRGVMVTNNFDNTSFPQVFELLKESMAIVDNKKRSVLHHAALTAGIHGRTNAAVYYMKILVDYIKTIDNDELRSLLDAQDSLGDTALNIAARLDCQALVDILSNAGAANTAHNQVGLNSKDYAEDVEMEGAPSSKPELSYPSAYSKKPYTPSQRGKEIVATVQKIVDALDDEYGSQLTAKEQELQAVQDELNSVVRELETTRRGLETRQAQSQRLSEAQQKTRNIEAALDAGWKQLESIITKSGKSMPRREDIENIDENEDIDGLFNVPELHVPETATEEEKKKKLDDYIRNIQAKVKAYRANDDTLRNDIEKLQNDYTAKEMECKRLIAACCNLPIDKIDDLVEPLTLAIESDPPDLDLARVIGFMDKIRRQGAFAESATTTSTTTTTATATTNAQTGTPTSSSVDLSPQVESSNDNNNNNNNNNNNSLSSAASPSLPSTITSPTIASTSSAV</sequence>
<dbReference type="GO" id="GO:0033309">
    <property type="term" value="C:SBF transcription complex"/>
    <property type="evidence" value="ECO:0007669"/>
    <property type="project" value="TreeGrafter"/>
</dbReference>
<feature type="domain" description="HTH APSES-type" evidence="6">
    <location>
        <begin position="7"/>
        <end position="113"/>
    </location>
</feature>
<dbReference type="GO" id="GO:0001228">
    <property type="term" value="F:DNA-binding transcription activator activity, RNA polymerase II-specific"/>
    <property type="evidence" value="ECO:0007669"/>
    <property type="project" value="UniProtKB-ARBA"/>
</dbReference>
<dbReference type="InterPro" id="IPR018004">
    <property type="entry name" value="KilA/APSES_HTH"/>
</dbReference>
<dbReference type="Gene3D" id="1.25.40.20">
    <property type="entry name" value="Ankyrin repeat-containing domain"/>
    <property type="match status" value="1"/>
</dbReference>
<dbReference type="InterPro" id="IPR036770">
    <property type="entry name" value="Ankyrin_rpt-contain_sf"/>
</dbReference>
<dbReference type="PROSITE" id="PS50088">
    <property type="entry name" value="ANK_REPEAT"/>
    <property type="match status" value="1"/>
</dbReference>
<dbReference type="OrthoDB" id="6718656at2759"/>
<reference evidence="7" key="1">
    <citation type="submission" date="2020-12" db="EMBL/GenBank/DDBJ databases">
        <title>Metabolic potential, ecology and presence of endohyphal bacteria is reflected in genomic diversity of Mucoromycotina.</title>
        <authorList>
            <person name="Muszewska A."/>
            <person name="Okrasinska A."/>
            <person name="Steczkiewicz K."/>
            <person name="Drgas O."/>
            <person name="Orlowska M."/>
            <person name="Perlinska-Lenart U."/>
            <person name="Aleksandrzak-Piekarczyk T."/>
            <person name="Szatraj K."/>
            <person name="Zielenkiewicz U."/>
            <person name="Pilsyk S."/>
            <person name="Malc E."/>
            <person name="Mieczkowski P."/>
            <person name="Kruszewska J.S."/>
            <person name="Biernat P."/>
            <person name="Pawlowska J."/>
        </authorList>
    </citation>
    <scope>NUCLEOTIDE SEQUENCE</scope>
    <source>
        <strain evidence="7">CBS 226.32</strain>
    </source>
</reference>
<feature type="region of interest" description="Disordered" evidence="5">
    <location>
        <begin position="424"/>
        <end position="450"/>
    </location>
</feature>
<evidence type="ECO:0000256" key="1">
    <source>
        <dbReference type="ARBA" id="ARBA00022737"/>
    </source>
</evidence>
<evidence type="ECO:0000313" key="8">
    <source>
        <dbReference type="Proteomes" id="UP000650833"/>
    </source>
</evidence>
<dbReference type="EMBL" id="JAEPRC010000790">
    <property type="protein sequence ID" value="KAG2191785.1"/>
    <property type="molecule type" value="Genomic_DNA"/>
</dbReference>
<evidence type="ECO:0000256" key="5">
    <source>
        <dbReference type="SAM" id="MobiDB-lite"/>
    </source>
</evidence>
<comment type="caution">
    <text evidence="7">The sequence shown here is derived from an EMBL/GenBank/DDBJ whole genome shotgun (WGS) entry which is preliminary data.</text>
</comment>
<dbReference type="PANTHER" id="PTHR43828:SF3">
    <property type="entry name" value="CHROMO DOMAIN-CONTAINING PROTEIN"/>
    <property type="match status" value="1"/>
</dbReference>
<dbReference type="PROSITE" id="PS50297">
    <property type="entry name" value="ANK_REP_REGION"/>
    <property type="match status" value="1"/>
</dbReference>
<dbReference type="GO" id="GO:0003677">
    <property type="term" value="F:DNA binding"/>
    <property type="evidence" value="ECO:0007669"/>
    <property type="project" value="InterPro"/>
</dbReference>
<feature type="region of interest" description="Disordered" evidence="5">
    <location>
        <begin position="675"/>
        <end position="752"/>
    </location>
</feature>
<dbReference type="PROSITE" id="PS51299">
    <property type="entry name" value="HTH_APSES"/>
    <property type="match status" value="1"/>
</dbReference>
<dbReference type="InterPro" id="IPR002110">
    <property type="entry name" value="Ankyrin_rpt"/>
</dbReference>
<feature type="repeat" description="ANK" evidence="3">
    <location>
        <begin position="260"/>
        <end position="292"/>
    </location>
</feature>
<feature type="coiled-coil region" evidence="4">
    <location>
        <begin position="595"/>
        <end position="629"/>
    </location>
</feature>
<dbReference type="PANTHER" id="PTHR43828">
    <property type="entry name" value="ASPARAGINASE"/>
    <property type="match status" value="1"/>
</dbReference>
<dbReference type="AlphaFoldDB" id="A0A8H7QGP5"/>
<evidence type="ECO:0000256" key="4">
    <source>
        <dbReference type="SAM" id="Coils"/>
    </source>
</evidence>
<name>A0A8H7QGP5_9FUNG</name>
<feature type="coiled-coil region" evidence="4">
    <location>
        <begin position="475"/>
        <end position="526"/>
    </location>
</feature>
<organism evidence="7 8">
    <name type="scientific">Mucor plumbeus</name>
    <dbReference type="NCBI Taxonomy" id="97098"/>
    <lineage>
        <taxon>Eukaryota</taxon>
        <taxon>Fungi</taxon>
        <taxon>Fungi incertae sedis</taxon>
        <taxon>Mucoromycota</taxon>
        <taxon>Mucoromycotina</taxon>
        <taxon>Mucoromycetes</taxon>
        <taxon>Mucorales</taxon>
        <taxon>Mucorineae</taxon>
        <taxon>Mucoraceae</taxon>
        <taxon>Mucor</taxon>
    </lineage>
</organism>
<dbReference type="Pfam" id="PF00023">
    <property type="entry name" value="Ank"/>
    <property type="match status" value="1"/>
</dbReference>
<gene>
    <name evidence="7" type="ORF">INT46_000184</name>
</gene>
<keyword evidence="2 3" id="KW-0040">ANK repeat</keyword>
<dbReference type="SUPFAM" id="SSF48403">
    <property type="entry name" value="Ankyrin repeat"/>
    <property type="match status" value="1"/>
</dbReference>
<dbReference type="SMART" id="SM00248">
    <property type="entry name" value="ANK"/>
    <property type="match status" value="3"/>
</dbReference>
<feature type="compositionally biased region" description="Low complexity" evidence="5">
    <location>
        <begin position="677"/>
        <end position="702"/>
    </location>
</feature>
<dbReference type="Gene3D" id="3.10.260.10">
    <property type="entry name" value="Transcription regulator HTH, APSES-type DNA-binding domain"/>
    <property type="match status" value="1"/>
</dbReference>
<dbReference type="Proteomes" id="UP000650833">
    <property type="component" value="Unassembled WGS sequence"/>
</dbReference>